<name>Q1DA71_MYXXD</name>
<dbReference type="SUPFAM" id="SSF47240">
    <property type="entry name" value="Ferritin-like"/>
    <property type="match status" value="1"/>
</dbReference>
<dbReference type="eggNOG" id="COG1633">
    <property type="taxonomic scope" value="Bacteria"/>
</dbReference>
<dbReference type="KEGG" id="mxa:MXAN_2231"/>
<sequence length="459" mass="47682">MQALASSLLKCGLPTAGGLAPMDSNRLRLLFSRALRASLLSPLTLAGCDGEVDLTGYSPPACDNGALAMTGLSPAAAPDFVQLRSFHAAGEPAATSPVSSVGTPCATATQPQTCLSELEALAPARGFRDACGFICTDYFLATTRGDVVSAISSLEALKSFLGPIDTAQEAALTAFAAGYAVRCGGLKYGAVKELGDGAFGVVGTKGMACGKGTELTQYALRVSSTGEVVEEERNVLERGADNCSVGRRPGGLRSQGAVACDDVLGQHFAAIAHLEAASIQAFLLLREELAAHGADLALQDAALMSALEEVMHTEVSARLAGRHGATPQAPRVDAAAPRSLFAVALDNAVEGCVRETFGALVARHQSLHAQDAEVRASMARIAEDETRHAELSWKIDAWAQARLSEGEREVLRLAKQRAAAALREEACVPVNPVLVSEAGLPPPEVAVAMVDTLAQELWA</sequence>
<dbReference type="EMBL" id="CP000113">
    <property type="protein sequence ID" value="ABF86557.1"/>
    <property type="molecule type" value="Genomic_DNA"/>
</dbReference>
<dbReference type="CDD" id="cd00657">
    <property type="entry name" value="Ferritin_like"/>
    <property type="match status" value="1"/>
</dbReference>
<evidence type="ECO:0000313" key="2">
    <source>
        <dbReference type="Proteomes" id="UP000002402"/>
    </source>
</evidence>
<dbReference type="STRING" id="246197.MXAN_2231"/>
<dbReference type="AlphaFoldDB" id="Q1DA71"/>
<dbReference type="EnsemblBacteria" id="ABF86557">
    <property type="protein sequence ID" value="ABF86557"/>
    <property type="gene ID" value="MXAN_2231"/>
</dbReference>
<evidence type="ECO:0000313" key="1">
    <source>
        <dbReference type="EMBL" id="ABF86557.1"/>
    </source>
</evidence>
<keyword evidence="2" id="KW-1185">Reference proteome</keyword>
<proteinExistence type="predicted"/>
<dbReference type="Proteomes" id="UP000002402">
    <property type="component" value="Chromosome"/>
</dbReference>
<reference evidence="1 2" key="1">
    <citation type="journal article" date="2006" name="Proc. Natl. Acad. Sci. U.S.A.">
        <title>Evolution of sensory complexity recorded in a myxobacterial genome.</title>
        <authorList>
            <person name="Goldman B.S."/>
            <person name="Nierman W.C."/>
            <person name="Kaiser D."/>
            <person name="Slater S.C."/>
            <person name="Durkin A.S."/>
            <person name="Eisen J.A."/>
            <person name="Ronning C.M."/>
            <person name="Barbazuk W.B."/>
            <person name="Blanchard M."/>
            <person name="Field C."/>
            <person name="Halling C."/>
            <person name="Hinkle G."/>
            <person name="Iartchuk O."/>
            <person name="Kim H.S."/>
            <person name="Mackenzie C."/>
            <person name="Madupu R."/>
            <person name="Miller N."/>
            <person name="Shvartsbeyn A."/>
            <person name="Sullivan S.A."/>
            <person name="Vaudin M."/>
            <person name="Wiegand R."/>
            <person name="Kaplan H.B."/>
        </authorList>
    </citation>
    <scope>NUCLEOTIDE SEQUENCE [LARGE SCALE GENOMIC DNA]</scope>
    <source>
        <strain evidence="2">DK1622</strain>
    </source>
</reference>
<dbReference type="OrthoDB" id="5497493at2"/>
<organism evidence="1 2">
    <name type="scientific">Myxococcus xanthus (strain DK1622)</name>
    <dbReference type="NCBI Taxonomy" id="246197"/>
    <lineage>
        <taxon>Bacteria</taxon>
        <taxon>Pseudomonadati</taxon>
        <taxon>Myxococcota</taxon>
        <taxon>Myxococcia</taxon>
        <taxon>Myxococcales</taxon>
        <taxon>Cystobacterineae</taxon>
        <taxon>Myxococcaceae</taxon>
        <taxon>Myxococcus</taxon>
    </lineage>
</organism>
<dbReference type="InterPro" id="IPR009078">
    <property type="entry name" value="Ferritin-like_SF"/>
</dbReference>
<protein>
    <submittedName>
        <fullName evidence="1">Lipoprotein</fullName>
    </submittedName>
</protein>
<gene>
    <name evidence="1" type="ordered locus">MXAN_2231</name>
</gene>
<keyword evidence="1" id="KW-0449">Lipoprotein</keyword>
<dbReference type="HOGENOM" id="CLU_617796_0_0_7"/>
<accession>Q1DA71</accession>